<keyword evidence="1" id="KW-1133">Transmembrane helix</keyword>
<evidence type="ECO:0000313" key="3">
    <source>
        <dbReference type="Proteomes" id="UP001177670"/>
    </source>
</evidence>
<reference evidence="2" key="1">
    <citation type="submission" date="2021-10" db="EMBL/GenBank/DDBJ databases">
        <title>Melipona bicolor Genome sequencing and assembly.</title>
        <authorList>
            <person name="Araujo N.S."/>
            <person name="Arias M.C."/>
        </authorList>
    </citation>
    <scope>NUCLEOTIDE SEQUENCE</scope>
    <source>
        <strain evidence="2">USP_2M_L1-L4_2017</strain>
        <tissue evidence="2">Whole body</tissue>
    </source>
</reference>
<organism evidence="2 3">
    <name type="scientific">Melipona bicolor</name>
    <dbReference type="NCBI Taxonomy" id="60889"/>
    <lineage>
        <taxon>Eukaryota</taxon>
        <taxon>Metazoa</taxon>
        <taxon>Ecdysozoa</taxon>
        <taxon>Arthropoda</taxon>
        <taxon>Hexapoda</taxon>
        <taxon>Insecta</taxon>
        <taxon>Pterygota</taxon>
        <taxon>Neoptera</taxon>
        <taxon>Endopterygota</taxon>
        <taxon>Hymenoptera</taxon>
        <taxon>Apocrita</taxon>
        <taxon>Aculeata</taxon>
        <taxon>Apoidea</taxon>
        <taxon>Anthophila</taxon>
        <taxon>Apidae</taxon>
        <taxon>Melipona</taxon>
    </lineage>
</organism>
<evidence type="ECO:0000313" key="2">
    <source>
        <dbReference type="EMBL" id="KAK1131459.1"/>
    </source>
</evidence>
<feature type="transmembrane region" description="Helical" evidence="1">
    <location>
        <begin position="200"/>
        <end position="218"/>
    </location>
</feature>
<accession>A0AA40KSR1</accession>
<dbReference type="AlphaFoldDB" id="A0AA40KSR1"/>
<dbReference type="Proteomes" id="UP001177670">
    <property type="component" value="Unassembled WGS sequence"/>
</dbReference>
<gene>
    <name evidence="2" type="ORF">K0M31_017743</name>
</gene>
<comment type="caution">
    <text evidence="2">The sequence shown here is derived from an EMBL/GenBank/DDBJ whole genome shotgun (WGS) entry which is preliminary data.</text>
</comment>
<keyword evidence="1" id="KW-0472">Membrane</keyword>
<name>A0AA40KSR1_9HYME</name>
<keyword evidence="3" id="KW-1185">Reference proteome</keyword>
<keyword evidence="1" id="KW-0812">Transmembrane</keyword>
<dbReference type="EMBL" id="JAHYIQ010000006">
    <property type="protein sequence ID" value="KAK1131459.1"/>
    <property type="molecule type" value="Genomic_DNA"/>
</dbReference>
<evidence type="ECO:0000256" key="1">
    <source>
        <dbReference type="SAM" id="Phobius"/>
    </source>
</evidence>
<protein>
    <submittedName>
        <fullName evidence="2">Uncharacterized protein</fullName>
    </submittedName>
</protein>
<proteinExistence type="predicted"/>
<sequence length="219" mass="25161">MHHSVNEIVFTPQFLSGYCYGEYLRLHCFPDDACAQLDVIMARLVDTKEERKEKGQKNKKRFVVLPAAPDNGTTSHAHVPEKEQRQGYTAHYGTDYQLHHAVLQICDSLAANEQDSEKCERDQRGLGKYHGGESIDFLLESDLEENNGNRCDYYIRRWFMQQDDSSSSQRNYRHNITIRSLPSASNFIIFNGQKSPTNKILFGLIGFIIYAIVSTTFIE</sequence>